<protein>
    <submittedName>
        <fullName evidence="2">Uncharacterized protein</fullName>
    </submittedName>
</protein>
<gene>
    <name evidence="2" type="ORF">OH76DRAFT_1245287</name>
</gene>
<dbReference type="AlphaFoldDB" id="A0A371CS35"/>
<reference evidence="2 3" key="1">
    <citation type="journal article" date="2018" name="Biotechnol. Biofuels">
        <title>Integrative visual omics of the white-rot fungus Polyporus brumalis exposes the biotechnological potential of its oxidative enzymes for delignifying raw plant biomass.</title>
        <authorList>
            <person name="Miyauchi S."/>
            <person name="Rancon A."/>
            <person name="Drula E."/>
            <person name="Hage H."/>
            <person name="Chaduli D."/>
            <person name="Favel A."/>
            <person name="Grisel S."/>
            <person name="Henrissat B."/>
            <person name="Herpoel-Gimbert I."/>
            <person name="Ruiz-Duenas F.J."/>
            <person name="Chevret D."/>
            <person name="Hainaut M."/>
            <person name="Lin J."/>
            <person name="Wang M."/>
            <person name="Pangilinan J."/>
            <person name="Lipzen A."/>
            <person name="Lesage-Meessen L."/>
            <person name="Navarro D."/>
            <person name="Riley R."/>
            <person name="Grigoriev I.V."/>
            <person name="Zhou S."/>
            <person name="Raouche S."/>
            <person name="Rosso M.N."/>
        </authorList>
    </citation>
    <scope>NUCLEOTIDE SEQUENCE [LARGE SCALE GENOMIC DNA]</scope>
    <source>
        <strain evidence="2 3">BRFM 1820</strain>
    </source>
</reference>
<evidence type="ECO:0000313" key="2">
    <source>
        <dbReference type="EMBL" id="RDX43086.1"/>
    </source>
</evidence>
<evidence type="ECO:0000256" key="1">
    <source>
        <dbReference type="SAM" id="MobiDB-lite"/>
    </source>
</evidence>
<feature type="region of interest" description="Disordered" evidence="1">
    <location>
        <begin position="55"/>
        <end position="92"/>
    </location>
</feature>
<dbReference type="EMBL" id="KZ857471">
    <property type="protein sequence ID" value="RDX43086.1"/>
    <property type="molecule type" value="Genomic_DNA"/>
</dbReference>
<proteinExistence type="predicted"/>
<sequence>MNDPASPPCAQVCSACRLESLSSAVSTHSTVVVSSCPVCWEMCRPFPARRISHDFITHVEPETSRSDTRAGRGSAGRQKTDPAAAAHEELSDASKLAIRARRGGESDFDFEQNMFPS</sequence>
<evidence type="ECO:0000313" key="3">
    <source>
        <dbReference type="Proteomes" id="UP000256964"/>
    </source>
</evidence>
<name>A0A371CS35_9APHY</name>
<accession>A0A371CS35</accession>
<keyword evidence="3" id="KW-1185">Reference proteome</keyword>
<organism evidence="2 3">
    <name type="scientific">Lentinus brumalis</name>
    <dbReference type="NCBI Taxonomy" id="2498619"/>
    <lineage>
        <taxon>Eukaryota</taxon>
        <taxon>Fungi</taxon>
        <taxon>Dikarya</taxon>
        <taxon>Basidiomycota</taxon>
        <taxon>Agaricomycotina</taxon>
        <taxon>Agaricomycetes</taxon>
        <taxon>Polyporales</taxon>
        <taxon>Polyporaceae</taxon>
        <taxon>Lentinus</taxon>
    </lineage>
</organism>
<feature type="compositionally biased region" description="Basic and acidic residues" evidence="1">
    <location>
        <begin position="55"/>
        <end position="70"/>
    </location>
</feature>
<dbReference type="Proteomes" id="UP000256964">
    <property type="component" value="Unassembled WGS sequence"/>
</dbReference>